<comment type="catalytic activity">
    <reaction evidence="4">
        <text>GTP + H2O = GDP + phosphate + H(+)</text>
        <dbReference type="Rhea" id="RHEA:19669"/>
        <dbReference type="ChEBI" id="CHEBI:15377"/>
        <dbReference type="ChEBI" id="CHEBI:15378"/>
        <dbReference type="ChEBI" id="CHEBI:37565"/>
        <dbReference type="ChEBI" id="CHEBI:43474"/>
        <dbReference type="ChEBI" id="CHEBI:58189"/>
        <dbReference type="EC" id="3.6.5.2"/>
    </reaction>
</comment>
<dbReference type="PROSITE" id="PS51419">
    <property type="entry name" value="RAB"/>
    <property type="match status" value="1"/>
</dbReference>
<dbReference type="PROSITE" id="PS51421">
    <property type="entry name" value="RAS"/>
    <property type="match status" value="1"/>
</dbReference>
<dbReference type="SMART" id="SM00175">
    <property type="entry name" value="RAB"/>
    <property type="match status" value="1"/>
</dbReference>
<dbReference type="Proteomes" id="UP000285301">
    <property type="component" value="Unassembled WGS sequence"/>
</dbReference>
<dbReference type="AlphaFoldDB" id="A0A3S3P3Q5"/>
<dbReference type="PRINTS" id="PR00449">
    <property type="entry name" value="RASTRNSFRMNG"/>
</dbReference>
<dbReference type="EMBL" id="NCKU01000777">
    <property type="protein sequence ID" value="RWS14200.1"/>
    <property type="molecule type" value="Genomic_DNA"/>
</dbReference>
<gene>
    <name evidence="5" type="ORF">B4U79_00166</name>
</gene>
<evidence type="ECO:0000313" key="5">
    <source>
        <dbReference type="EMBL" id="RWS14200.1"/>
    </source>
</evidence>
<keyword evidence="6" id="KW-1185">Reference proteome</keyword>
<dbReference type="EC" id="3.6.5.2" evidence="2"/>
<comment type="similarity">
    <text evidence="1">Belongs to the small GTPase superfamily. Ras family.</text>
</comment>
<dbReference type="STRING" id="1965070.A0A3S3P3Q5"/>
<evidence type="ECO:0000313" key="6">
    <source>
        <dbReference type="Proteomes" id="UP000285301"/>
    </source>
</evidence>
<dbReference type="InterPro" id="IPR001806">
    <property type="entry name" value="Small_GTPase"/>
</dbReference>
<dbReference type="GO" id="GO:0005525">
    <property type="term" value="F:GTP binding"/>
    <property type="evidence" value="ECO:0007669"/>
    <property type="project" value="InterPro"/>
</dbReference>
<dbReference type="InterPro" id="IPR027417">
    <property type="entry name" value="P-loop_NTPase"/>
</dbReference>
<protein>
    <recommendedName>
        <fullName evidence="2">small monomeric GTPase</fullName>
        <ecNumber evidence="2">3.6.5.2</ecNumber>
    </recommendedName>
</protein>
<name>A0A3S3P3Q5_9ACAR</name>
<accession>A0A3S3P3Q5</accession>
<dbReference type="OrthoDB" id="18798at2759"/>
<sequence length="267" mass="30483">MSQVSSVKVLILGGKFVGKSDLHYKRNIVCDEILSSIEILDFSRSLQEEKQLNLNELRDTILWADGCVIVYSICDMLSFKRAQDYLRAVNDNRNSINVPVILLGNKRDLEIRREVDLKKGRQVAVQFGCQFYEISAADSFVGVSLAFENLIREIRSLNARRRENQISHQNHFHSHSNHSHNQAHNAHKKLSLITVSRVFGAVFGRNTSPSTCSLSPPNYFQCQSNTPQELDFDYKPKTSENTLNGCRRKKSVFIRPQQKQSLPVMSL</sequence>
<proteinExistence type="inferred from homology"/>
<dbReference type="SMART" id="SM00173">
    <property type="entry name" value="RAS"/>
    <property type="match status" value="1"/>
</dbReference>
<dbReference type="SUPFAM" id="SSF52540">
    <property type="entry name" value="P-loop containing nucleoside triphosphate hydrolases"/>
    <property type="match status" value="1"/>
</dbReference>
<dbReference type="GO" id="GO:0003925">
    <property type="term" value="F:G protein activity"/>
    <property type="evidence" value="ECO:0007669"/>
    <property type="project" value="UniProtKB-EC"/>
</dbReference>
<dbReference type="Pfam" id="PF00071">
    <property type="entry name" value="Ras"/>
    <property type="match status" value="1"/>
</dbReference>
<dbReference type="InterPro" id="IPR051065">
    <property type="entry name" value="Ras-related_GTPase"/>
</dbReference>
<organism evidence="5 6">
    <name type="scientific">Dinothrombium tinctorium</name>
    <dbReference type="NCBI Taxonomy" id="1965070"/>
    <lineage>
        <taxon>Eukaryota</taxon>
        <taxon>Metazoa</taxon>
        <taxon>Ecdysozoa</taxon>
        <taxon>Arthropoda</taxon>
        <taxon>Chelicerata</taxon>
        <taxon>Arachnida</taxon>
        <taxon>Acari</taxon>
        <taxon>Acariformes</taxon>
        <taxon>Trombidiformes</taxon>
        <taxon>Prostigmata</taxon>
        <taxon>Anystina</taxon>
        <taxon>Parasitengona</taxon>
        <taxon>Trombidioidea</taxon>
        <taxon>Trombidiidae</taxon>
        <taxon>Dinothrombium</taxon>
    </lineage>
</organism>
<dbReference type="Gene3D" id="3.40.50.300">
    <property type="entry name" value="P-loop containing nucleotide triphosphate hydrolases"/>
    <property type="match status" value="1"/>
</dbReference>
<keyword evidence="3" id="KW-0378">Hydrolase</keyword>
<evidence type="ECO:0000256" key="2">
    <source>
        <dbReference type="ARBA" id="ARBA00011984"/>
    </source>
</evidence>
<evidence type="ECO:0000256" key="3">
    <source>
        <dbReference type="ARBA" id="ARBA00022801"/>
    </source>
</evidence>
<evidence type="ECO:0000256" key="1">
    <source>
        <dbReference type="ARBA" id="ARBA00008344"/>
    </source>
</evidence>
<evidence type="ECO:0000256" key="4">
    <source>
        <dbReference type="ARBA" id="ARBA00048098"/>
    </source>
</evidence>
<reference evidence="5 6" key="1">
    <citation type="journal article" date="2018" name="Gigascience">
        <title>Genomes of trombidid mites reveal novel predicted allergens and laterally-transferred genes associated with secondary metabolism.</title>
        <authorList>
            <person name="Dong X."/>
            <person name="Chaisiri K."/>
            <person name="Xia D."/>
            <person name="Armstrong S.D."/>
            <person name="Fang Y."/>
            <person name="Donnelly M.J."/>
            <person name="Kadowaki T."/>
            <person name="McGarry J.W."/>
            <person name="Darby A.C."/>
            <person name="Makepeace B.L."/>
        </authorList>
    </citation>
    <scope>NUCLEOTIDE SEQUENCE [LARGE SCALE GENOMIC DNA]</scope>
    <source>
        <strain evidence="5">UoL-WK</strain>
    </source>
</reference>
<comment type="caution">
    <text evidence="5">The sequence shown here is derived from an EMBL/GenBank/DDBJ whole genome shotgun (WGS) entry which is preliminary data.</text>
</comment>
<dbReference type="PANTHER" id="PTHR45704">
    <property type="entry name" value="RAS-LIKE FAMILY MEMBER 11"/>
    <property type="match status" value="1"/>
</dbReference>